<dbReference type="Proteomes" id="UP000799767">
    <property type="component" value="Unassembled WGS sequence"/>
</dbReference>
<protein>
    <submittedName>
        <fullName evidence="2">Uncharacterized protein</fullName>
    </submittedName>
</protein>
<feature type="region of interest" description="Disordered" evidence="1">
    <location>
        <begin position="494"/>
        <end position="578"/>
    </location>
</feature>
<feature type="region of interest" description="Disordered" evidence="1">
    <location>
        <begin position="671"/>
        <end position="703"/>
    </location>
</feature>
<feature type="compositionally biased region" description="Basic and acidic residues" evidence="1">
    <location>
        <begin position="1"/>
        <end position="11"/>
    </location>
</feature>
<evidence type="ECO:0000313" key="3">
    <source>
        <dbReference type="Proteomes" id="UP000799767"/>
    </source>
</evidence>
<feature type="compositionally biased region" description="Polar residues" evidence="1">
    <location>
        <begin position="801"/>
        <end position="828"/>
    </location>
</feature>
<dbReference type="Gene3D" id="1.10.20.10">
    <property type="entry name" value="Histone, subunit A"/>
    <property type="match status" value="1"/>
</dbReference>
<dbReference type="InterPro" id="IPR009072">
    <property type="entry name" value="Histone-fold"/>
</dbReference>
<feature type="compositionally biased region" description="Polar residues" evidence="1">
    <location>
        <begin position="342"/>
        <end position="353"/>
    </location>
</feature>
<feature type="region of interest" description="Disordered" evidence="1">
    <location>
        <begin position="890"/>
        <end position="970"/>
    </location>
</feature>
<feature type="compositionally biased region" description="Polar residues" evidence="1">
    <location>
        <begin position="1284"/>
        <end position="1294"/>
    </location>
</feature>
<feature type="compositionally biased region" description="Polar residues" evidence="1">
    <location>
        <begin position="1116"/>
        <end position="1131"/>
    </location>
</feature>
<reference evidence="2" key="1">
    <citation type="journal article" date="2020" name="Stud. Mycol.">
        <title>101 Dothideomycetes genomes: a test case for predicting lifestyles and emergence of pathogens.</title>
        <authorList>
            <person name="Haridas S."/>
            <person name="Albert R."/>
            <person name="Binder M."/>
            <person name="Bloem J."/>
            <person name="Labutti K."/>
            <person name="Salamov A."/>
            <person name="Andreopoulos B."/>
            <person name="Baker S."/>
            <person name="Barry K."/>
            <person name="Bills G."/>
            <person name="Bluhm B."/>
            <person name="Cannon C."/>
            <person name="Castanera R."/>
            <person name="Culley D."/>
            <person name="Daum C."/>
            <person name="Ezra D."/>
            <person name="Gonzalez J."/>
            <person name="Henrissat B."/>
            <person name="Kuo A."/>
            <person name="Liang C."/>
            <person name="Lipzen A."/>
            <person name="Lutzoni F."/>
            <person name="Magnuson J."/>
            <person name="Mondo S."/>
            <person name="Nolan M."/>
            <person name="Ohm R."/>
            <person name="Pangilinan J."/>
            <person name="Park H.-J."/>
            <person name="Ramirez L."/>
            <person name="Alfaro M."/>
            <person name="Sun H."/>
            <person name="Tritt A."/>
            <person name="Yoshinaga Y."/>
            <person name="Zwiers L.-H."/>
            <person name="Turgeon B."/>
            <person name="Goodwin S."/>
            <person name="Spatafora J."/>
            <person name="Crous P."/>
            <person name="Grigoriev I."/>
        </authorList>
    </citation>
    <scope>NUCLEOTIDE SEQUENCE</scope>
    <source>
        <strain evidence="2">CBS 113389</strain>
    </source>
</reference>
<feature type="region of interest" description="Disordered" evidence="1">
    <location>
        <begin position="1"/>
        <end position="35"/>
    </location>
</feature>
<gene>
    <name evidence="2" type="ORF">BDY17DRAFT_163474</name>
</gene>
<feature type="region of interest" description="Disordered" evidence="1">
    <location>
        <begin position="739"/>
        <end position="865"/>
    </location>
</feature>
<feature type="compositionally biased region" description="Polar residues" evidence="1">
    <location>
        <begin position="20"/>
        <end position="31"/>
    </location>
</feature>
<feature type="compositionally biased region" description="Low complexity" evidence="1">
    <location>
        <begin position="1017"/>
        <end position="1032"/>
    </location>
</feature>
<feature type="region of interest" description="Disordered" evidence="1">
    <location>
        <begin position="591"/>
        <end position="630"/>
    </location>
</feature>
<feature type="compositionally biased region" description="Polar residues" evidence="1">
    <location>
        <begin position="843"/>
        <end position="858"/>
    </location>
</feature>
<feature type="region of interest" description="Disordered" evidence="1">
    <location>
        <begin position="1165"/>
        <end position="1380"/>
    </location>
</feature>
<accession>A0A6A6PT27</accession>
<dbReference type="OrthoDB" id="5382203at2759"/>
<feature type="compositionally biased region" description="Polar residues" evidence="1">
    <location>
        <begin position="324"/>
        <end position="334"/>
    </location>
</feature>
<dbReference type="EMBL" id="MU001636">
    <property type="protein sequence ID" value="KAF2482643.1"/>
    <property type="molecule type" value="Genomic_DNA"/>
</dbReference>
<keyword evidence="3" id="KW-1185">Reference proteome</keyword>
<name>A0A6A6PT27_9PEZI</name>
<feature type="compositionally biased region" description="Polar residues" evidence="1">
    <location>
        <begin position="917"/>
        <end position="930"/>
    </location>
</feature>
<feature type="compositionally biased region" description="Low complexity" evidence="1">
    <location>
        <begin position="523"/>
        <end position="537"/>
    </location>
</feature>
<feature type="compositionally biased region" description="Acidic residues" evidence="1">
    <location>
        <begin position="1186"/>
        <end position="1202"/>
    </location>
</feature>
<proteinExistence type="predicted"/>
<feature type="region of interest" description="Disordered" evidence="1">
    <location>
        <begin position="1008"/>
        <end position="1057"/>
    </location>
</feature>
<evidence type="ECO:0000256" key="1">
    <source>
        <dbReference type="SAM" id="MobiDB-lite"/>
    </source>
</evidence>
<feature type="region of interest" description="Disordered" evidence="1">
    <location>
        <begin position="84"/>
        <end position="106"/>
    </location>
</feature>
<dbReference type="GO" id="GO:0046982">
    <property type="term" value="F:protein heterodimerization activity"/>
    <property type="evidence" value="ECO:0007669"/>
    <property type="project" value="InterPro"/>
</dbReference>
<feature type="compositionally biased region" description="Polar residues" evidence="1">
    <location>
        <begin position="950"/>
        <end position="961"/>
    </location>
</feature>
<dbReference type="RefSeq" id="XP_033589213.1">
    <property type="nucleotide sequence ID" value="XM_033729740.1"/>
</dbReference>
<organism evidence="2 3">
    <name type="scientific">Neohortaea acidophila</name>
    <dbReference type="NCBI Taxonomy" id="245834"/>
    <lineage>
        <taxon>Eukaryota</taxon>
        <taxon>Fungi</taxon>
        <taxon>Dikarya</taxon>
        <taxon>Ascomycota</taxon>
        <taxon>Pezizomycotina</taxon>
        <taxon>Dothideomycetes</taxon>
        <taxon>Dothideomycetidae</taxon>
        <taxon>Mycosphaerellales</taxon>
        <taxon>Teratosphaeriaceae</taxon>
        <taxon>Neohortaea</taxon>
    </lineage>
</organism>
<evidence type="ECO:0000313" key="2">
    <source>
        <dbReference type="EMBL" id="KAF2482643.1"/>
    </source>
</evidence>
<feature type="compositionally biased region" description="Basic and acidic residues" evidence="1">
    <location>
        <begin position="936"/>
        <end position="946"/>
    </location>
</feature>
<sequence>MEETQYDRNVDHLVSPITPDASSPSRPNSSGVDAAFPAMSRKMSYESDHNSTVSGITHHFPSKAVKVEPAPAYVGPAGAAQVVSEHLASRKRPSSDSEDEDDADRQDVHFSEPALALINAFLDHLLHSFLSLARSTSMLALRPAVTEVLKQRLARAAISSADAELAELLSGGEEEEELDGKHQVQEARRKWDLQLVWKRTRLRVMVYIHLGDMEDEDEQRWVERDVLFTDTERRFSTDSGLVSWSAAIFLTSVIEYVAEQALQVAGQAAFARVDRQSRSRRSTSTVGAAEESVMVEEYDVEKIALNASLGRLWRTWRKALRNSAPAQNTSSPSPVSKRRDNMSSAWSNHSNGFDSRPASRARPEDTIPDVFYTEHILAANIPLPMTGGSARDLDEIAAVGLAKDPDDREGEGDGIEQAHGPYPEHVLASLIPLPMASQQKDVDEIVVPGLARDPEAEQDAESPASEGYPALALAVLVALPMADAVRDVDEIEVPGLATDPDTPNGKHTSTPRNRRRSFHEYLPSSAAAGPANAGAANSKDPELTAPTSTVSRTRSMSHPPPTPPSMWTEDDPADSTALETAHADDKLPEDATAAEATQVQQPEPEPTANETENDVSRDGQAPVATQGKPEGISSALATGSAVAAVGLLAGAGAAVGVVAGAGTAAGMALASKSTDQTSKPSTEKEVASVLEPSQHASPYQDGAAIDSQKSLVDIKSKTAVNGGSGDASLQVPSGLAASAAPAFKRSTSEGTSYSLGNEEKQAITPSPRASPGPAPRTFLNLLPDEDDAPDHPEAMDGPAQRTPTNHVVPQQPSNKKPTLTPVITSSLPPSAAVARVAGLKGSEPNSATASEKAVTSASIRGPEDFDSFVQGGETLKYTLTPVHVRDGSMDSSVRYARSSPSPVEMDATPVTPKQAPLSPSTRAGRSSTPRSVAGATDRKSSNETRRSHSRPTPRNTSSHRNSGLLAREARVVTESTRDFADFIRSTAPDKEISARPILPNASTASLHSLRSAHIQGASNSRSTSPAPSRSRNLVNGNDTVPPVPPIPAQQRAKSNMEPRGAKIANNANSDLVDFIRSGPNENGQRRVSRTMAPSRATLDSVRSDYAARPSAERQMDSSYQTASSIQTASLRTSTNSRSALLNGVNQGSNGYSNGVGQAISTEAKVSAEEANISRKRYRNKDPYAIDYDDDEDEDEDEDDDEALLSYGMPKKPAQRSESMMDFLRNQEPPSSGPVKPLIDPNSPTARRLINDARAKQQGYVADTRTRSMPANGGPRAATAGLAPGSQQAQITSKAVANKSKPEAKSSGSKNRYGSTSLLHTNNLSDFIRNTGPPDDPNSAPAPTVGREFKAPASKSEKTKKKTTLGGIFTRRKNTTYLDMP</sequence>
<dbReference type="GeneID" id="54470742"/>
<feature type="region of interest" description="Disordered" evidence="1">
    <location>
        <begin position="322"/>
        <end position="362"/>
    </location>
</feature>
<feature type="region of interest" description="Disordered" evidence="1">
    <location>
        <begin position="1100"/>
        <end position="1131"/>
    </location>
</feature>
<feature type="compositionally biased region" description="Polar residues" evidence="1">
    <location>
        <begin position="1305"/>
        <end position="1324"/>
    </location>
</feature>